<dbReference type="Proteomes" id="UP001044222">
    <property type="component" value="Chromosome 13"/>
</dbReference>
<dbReference type="InterPro" id="IPR013087">
    <property type="entry name" value="Znf_C2H2_type"/>
</dbReference>
<feature type="domain" description="C2H2-type" evidence="8">
    <location>
        <begin position="437"/>
        <end position="467"/>
    </location>
</feature>
<evidence type="ECO:0000256" key="4">
    <source>
        <dbReference type="ARBA" id="ARBA00022833"/>
    </source>
</evidence>
<evidence type="ECO:0000256" key="2">
    <source>
        <dbReference type="ARBA" id="ARBA00022737"/>
    </source>
</evidence>
<keyword evidence="2" id="KW-0677">Repeat</keyword>
<evidence type="ECO:0000256" key="3">
    <source>
        <dbReference type="ARBA" id="ARBA00022771"/>
    </source>
</evidence>
<dbReference type="FunFam" id="3.30.160.60:FF:000706">
    <property type="entry name" value="Zinc finger protein"/>
    <property type="match status" value="1"/>
</dbReference>
<keyword evidence="3 5" id="KW-0863">Zinc-finger</keyword>
<dbReference type="GO" id="GO:0000978">
    <property type="term" value="F:RNA polymerase II cis-regulatory region sequence-specific DNA binding"/>
    <property type="evidence" value="ECO:0007669"/>
    <property type="project" value="TreeGrafter"/>
</dbReference>
<comment type="caution">
    <text evidence="9">The sequence shown here is derived from an EMBL/GenBank/DDBJ whole genome shotgun (WGS) entry which is preliminary data.</text>
</comment>
<dbReference type="PANTHER" id="PTHR23235">
    <property type="entry name" value="KRUEPPEL-LIKE TRANSCRIPTION FACTOR"/>
    <property type="match status" value="1"/>
</dbReference>
<evidence type="ECO:0000256" key="1">
    <source>
        <dbReference type="ARBA" id="ARBA00022723"/>
    </source>
</evidence>
<protein>
    <recommendedName>
        <fullName evidence="8">C2H2-type domain-containing protein</fullName>
    </recommendedName>
</protein>
<evidence type="ECO:0000256" key="7">
    <source>
        <dbReference type="SAM" id="MobiDB-lite"/>
    </source>
</evidence>
<dbReference type="SUPFAM" id="SSF57667">
    <property type="entry name" value="beta-beta-alpha zinc fingers"/>
    <property type="match status" value="3"/>
</dbReference>
<dbReference type="PROSITE" id="PS00028">
    <property type="entry name" value="ZINC_FINGER_C2H2_1"/>
    <property type="match status" value="4"/>
</dbReference>
<proteinExistence type="predicted"/>
<dbReference type="FunFam" id="3.30.160.60:FF:002343">
    <property type="entry name" value="Zinc finger protein 33A"/>
    <property type="match status" value="1"/>
</dbReference>
<keyword evidence="6" id="KW-0175">Coiled coil</keyword>
<feature type="domain" description="C2H2-type" evidence="8">
    <location>
        <begin position="353"/>
        <end position="380"/>
    </location>
</feature>
<dbReference type="AlphaFoldDB" id="A0A9D3LY76"/>
<feature type="domain" description="C2H2-type" evidence="8">
    <location>
        <begin position="409"/>
        <end position="436"/>
    </location>
</feature>
<keyword evidence="4" id="KW-0862">Zinc</keyword>
<feature type="coiled-coil region" evidence="6">
    <location>
        <begin position="81"/>
        <end position="108"/>
    </location>
</feature>
<evidence type="ECO:0000256" key="6">
    <source>
        <dbReference type="SAM" id="Coils"/>
    </source>
</evidence>
<dbReference type="Pfam" id="PF00096">
    <property type="entry name" value="zf-C2H2"/>
    <property type="match status" value="4"/>
</dbReference>
<dbReference type="SMART" id="SM00355">
    <property type="entry name" value="ZnF_C2H2"/>
    <property type="match status" value="5"/>
</dbReference>
<dbReference type="PROSITE" id="PS50157">
    <property type="entry name" value="ZINC_FINGER_C2H2_2"/>
    <property type="match status" value="5"/>
</dbReference>
<feature type="compositionally biased region" description="Basic and acidic residues" evidence="7">
    <location>
        <begin position="282"/>
        <end position="295"/>
    </location>
</feature>
<name>A0A9D3LY76_ANGAN</name>
<dbReference type="Gene3D" id="3.30.160.60">
    <property type="entry name" value="Classic Zinc Finger"/>
    <property type="match status" value="5"/>
</dbReference>
<dbReference type="FunFam" id="3.30.160.60:FF:001384">
    <property type="entry name" value="Zinc finger protein"/>
    <property type="match status" value="1"/>
</dbReference>
<evidence type="ECO:0000313" key="10">
    <source>
        <dbReference type="Proteomes" id="UP001044222"/>
    </source>
</evidence>
<keyword evidence="1" id="KW-0479">Metal-binding</keyword>
<dbReference type="FunFam" id="3.30.160.60:FF:000630">
    <property type="entry name" value="Zinc finger protein 180"/>
    <property type="match status" value="1"/>
</dbReference>
<dbReference type="GO" id="GO:0008270">
    <property type="term" value="F:zinc ion binding"/>
    <property type="evidence" value="ECO:0007669"/>
    <property type="project" value="UniProtKB-KW"/>
</dbReference>
<dbReference type="GO" id="GO:0000981">
    <property type="term" value="F:DNA-binding transcription factor activity, RNA polymerase II-specific"/>
    <property type="evidence" value="ECO:0007669"/>
    <property type="project" value="TreeGrafter"/>
</dbReference>
<evidence type="ECO:0000259" key="8">
    <source>
        <dbReference type="PROSITE" id="PS50157"/>
    </source>
</evidence>
<dbReference type="EMBL" id="JAFIRN010000013">
    <property type="protein sequence ID" value="KAG5837310.1"/>
    <property type="molecule type" value="Genomic_DNA"/>
</dbReference>
<accession>A0A9D3LY76</accession>
<feature type="region of interest" description="Disordered" evidence="7">
    <location>
        <begin position="270"/>
        <end position="302"/>
    </location>
</feature>
<feature type="region of interest" description="Disordered" evidence="7">
    <location>
        <begin position="236"/>
        <end position="255"/>
    </location>
</feature>
<dbReference type="PANTHER" id="PTHR23235:SF178">
    <property type="entry name" value="C2H2-TYPE DOMAIN-CONTAINING PROTEIN-RELATED"/>
    <property type="match status" value="1"/>
</dbReference>
<sequence>MSNDFQTRIASVIELLAKAALEEMRKVVDLDSVVLGFEISQDQNDDSVPKKLLFMTQISTIMDALAKDAVNKICKLAIEELAVLRLEVSRSRNEIGALKRELELMAKELRIVQGGAAGERPLKTHSVGVQVAWELRATETEESSSHRVGLWGDSGLTDNEEDVNPLQCVVMMVESEDLQEDGLESIVIKEEILEEDLDNGDVQEGMRISGEGPVKFGAYAGENPPIVHGVPAEETGTHAEDQEGQDVAVESSADVPVKDECPASRKHFRKTKNLKAGGAAGEGERRPGHSNEGKHSRQKCAPRAKRVLNSAEKPFGCGHCGKRFAVKRRLEMHERVHTGEKPHKVAQKEEKVFSCTECGKTFSQKYSLKTHQIVHAAEKPFNCTRCGKGFTVKRSLLVHQRIHTGEKPYSCVTCGKSFRQASYLTVHRRVHTGEKPYPCNKCEKSFSSANSLKTHQRHFSLDSEDFET</sequence>
<evidence type="ECO:0000313" key="9">
    <source>
        <dbReference type="EMBL" id="KAG5837310.1"/>
    </source>
</evidence>
<feature type="domain" description="C2H2-type" evidence="8">
    <location>
        <begin position="381"/>
        <end position="408"/>
    </location>
</feature>
<organism evidence="9 10">
    <name type="scientific">Anguilla anguilla</name>
    <name type="common">European freshwater eel</name>
    <name type="synonym">Muraena anguilla</name>
    <dbReference type="NCBI Taxonomy" id="7936"/>
    <lineage>
        <taxon>Eukaryota</taxon>
        <taxon>Metazoa</taxon>
        <taxon>Chordata</taxon>
        <taxon>Craniata</taxon>
        <taxon>Vertebrata</taxon>
        <taxon>Euteleostomi</taxon>
        <taxon>Actinopterygii</taxon>
        <taxon>Neopterygii</taxon>
        <taxon>Teleostei</taxon>
        <taxon>Anguilliformes</taxon>
        <taxon>Anguillidae</taxon>
        <taxon>Anguilla</taxon>
    </lineage>
</organism>
<feature type="domain" description="C2H2-type" evidence="8">
    <location>
        <begin position="315"/>
        <end position="342"/>
    </location>
</feature>
<evidence type="ECO:0000256" key="5">
    <source>
        <dbReference type="PROSITE-ProRule" id="PRU00042"/>
    </source>
</evidence>
<dbReference type="InterPro" id="IPR036236">
    <property type="entry name" value="Znf_C2H2_sf"/>
</dbReference>
<keyword evidence="10" id="KW-1185">Reference proteome</keyword>
<gene>
    <name evidence="9" type="ORF">ANANG_G00237940</name>
</gene>
<reference evidence="9" key="1">
    <citation type="submission" date="2021-01" db="EMBL/GenBank/DDBJ databases">
        <title>A chromosome-scale assembly of European eel, Anguilla anguilla.</title>
        <authorList>
            <person name="Henkel C."/>
            <person name="Jong-Raadsen S.A."/>
            <person name="Dufour S."/>
            <person name="Weltzien F.-A."/>
            <person name="Palstra A.P."/>
            <person name="Pelster B."/>
            <person name="Spaink H.P."/>
            <person name="Van Den Thillart G.E."/>
            <person name="Jansen H."/>
            <person name="Zahm M."/>
            <person name="Klopp C."/>
            <person name="Cedric C."/>
            <person name="Louis A."/>
            <person name="Berthelot C."/>
            <person name="Parey E."/>
            <person name="Roest Crollius H."/>
            <person name="Montfort J."/>
            <person name="Robinson-Rechavi M."/>
            <person name="Bucao C."/>
            <person name="Bouchez O."/>
            <person name="Gislard M."/>
            <person name="Lluch J."/>
            <person name="Milhes M."/>
            <person name="Lampietro C."/>
            <person name="Lopez Roques C."/>
            <person name="Donnadieu C."/>
            <person name="Braasch I."/>
            <person name="Desvignes T."/>
            <person name="Postlethwait J."/>
            <person name="Bobe J."/>
            <person name="Guiguen Y."/>
            <person name="Dirks R."/>
        </authorList>
    </citation>
    <scope>NUCLEOTIDE SEQUENCE</scope>
    <source>
        <strain evidence="9">Tag_6206</strain>
        <tissue evidence="9">Liver</tissue>
    </source>
</reference>
<dbReference type="FunFam" id="3.30.160.60:FF:000688">
    <property type="entry name" value="zinc finger protein 197 isoform X1"/>
    <property type="match status" value="1"/>
</dbReference>